<evidence type="ECO:0000313" key="2">
    <source>
        <dbReference type="EMBL" id="WVZ66111.1"/>
    </source>
</evidence>
<accession>A0AAQ3WLY9</accession>
<evidence type="ECO:0000313" key="3">
    <source>
        <dbReference type="Proteomes" id="UP001341281"/>
    </source>
</evidence>
<feature type="region of interest" description="Disordered" evidence="1">
    <location>
        <begin position="99"/>
        <end position="153"/>
    </location>
</feature>
<feature type="compositionally biased region" description="Low complexity" evidence="1">
    <location>
        <begin position="109"/>
        <end position="120"/>
    </location>
</feature>
<dbReference type="EMBL" id="CP144747">
    <property type="protein sequence ID" value="WVZ66111.1"/>
    <property type="molecule type" value="Genomic_DNA"/>
</dbReference>
<evidence type="ECO:0000256" key="1">
    <source>
        <dbReference type="SAM" id="MobiDB-lite"/>
    </source>
</evidence>
<gene>
    <name evidence="2" type="ORF">U9M48_015385</name>
</gene>
<keyword evidence="3" id="KW-1185">Reference proteome</keyword>
<organism evidence="2 3">
    <name type="scientific">Paspalum notatum var. saurae</name>
    <dbReference type="NCBI Taxonomy" id="547442"/>
    <lineage>
        <taxon>Eukaryota</taxon>
        <taxon>Viridiplantae</taxon>
        <taxon>Streptophyta</taxon>
        <taxon>Embryophyta</taxon>
        <taxon>Tracheophyta</taxon>
        <taxon>Spermatophyta</taxon>
        <taxon>Magnoliopsida</taxon>
        <taxon>Liliopsida</taxon>
        <taxon>Poales</taxon>
        <taxon>Poaceae</taxon>
        <taxon>PACMAD clade</taxon>
        <taxon>Panicoideae</taxon>
        <taxon>Andropogonodae</taxon>
        <taxon>Paspaleae</taxon>
        <taxon>Paspalinae</taxon>
        <taxon>Paspalum</taxon>
    </lineage>
</organism>
<proteinExistence type="predicted"/>
<dbReference type="AlphaFoldDB" id="A0AAQ3WLY9"/>
<reference evidence="2 3" key="1">
    <citation type="submission" date="2024-02" db="EMBL/GenBank/DDBJ databases">
        <title>High-quality chromosome-scale genome assembly of Pensacola bahiagrass (Paspalum notatum Flugge var. saurae).</title>
        <authorList>
            <person name="Vega J.M."/>
            <person name="Podio M."/>
            <person name="Orjuela J."/>
            <person name="Siena L.A."/>
            <person name="Pessino S.C."/>
            <person name="Combes M.C."/>
            <person name="Mariac C."/>
            <person name="Albertini E."/>
            <person name="Pupilli F."/>
            <person name="Ortiz J.P.A."/>
            <person name="Leblanc O."/>
        </authorList>
    </citation>
    <scope>NUCLEOTIDE SEQUENCE [LARGE SCALE GENOMIC DNA]</scope>
    <source>
        <strain evidence="2">R1</strain>
        <tissue evidence="2">Leaf</tissue>
    </source>
</reference>
<protein>
    <submittedName>
        <fullName evidence="2">Uncharacterized protein</fullName>
    </submittedName>
</protein>
<feature type="compositionally biased region" description="Polar residues" evidence="1">
    <location>
        <begin position="127"/>
        <end position="137"/>
    </location>
</feature>
<sequence length="270" mass="29592">MVARVSGSPARWRTMKVMRTDDVSWPATRTTMALSTISSSVSSCFCPSSARRLARQLTRSSPGDASPRSSRAFFSPSVASSALRAVALARRLLRNAVNGRSSGTDHIPSSMSANAAARRSLTAPRSRPNSSVATMSNRQHRDGAPPGPPAVEVPRDLRVHRAHVPPQRVGLQELHQGAAHAPVVVADELQDVALPQDERQAPGLLRRQRLAREHQLVRRRPRHEHRRRAEQRQLRHWAIAADPFPQPLLAGVALHGAEQGQAVPDHRQAQ</sequence>
<dbReference type="Proteomes" id="UP001341281">
    <property type="component" value="Chromosome 03"/>
</dbReference>
<name>A0AAQ3WLY9_PASNO</name>